<keyword evidence="9" id="KW-0742">SOS response</keyword>
<dbReference type="PANTHER" id="PTHR32182">
    <property type="entry name" value="DNA REPLICATION AND REPAIR PROTEIN RECF"/>
    <property type="match status" value="1"/>
</dbReference>
<gene>
    <name evidence="9 11" type="primary">recF</name>
    <name evidence="11" type="ORF">L3081_01485</name>
</gene>
<reference evidence="11" key="1">
    <citation type="submission" date="2022-01" db="EMBL/GenBank/DDBJ databases">
        <title>Colwellia maritima, isolated from seawater.</title>
        <authorList>
            <person name="Kristyanto S."/>
            <person name="Jung J."/>
            <person name="Jeon C.O."/>
        </authorList>
    </citation>
    <scope>NUCLEOTIDE SEQUENCE</scope>
    <source>
        <strain evidence="11">MSW7</strain>
    </source>
</reference>
<evidence type="ECO:0000256" key="8">
    <source>
        <dbReference type="ARBA" id="ARBA00023125"/>
    </source>
</evidence>
<evidence type="ECO:0000313" key="12">
    <source>
        <dbReference type="Proteomes" id="UP001139646"/>
    </source>
</evidence>
<evidence type="ECO:0000313" key="11">
    <source>
        <dbReference type="EMBL" id="MCI2282309.1"/>
    </source>
</evidence>
<evidence type="ECO:0000256" key="5">
    <source>
        <dbReference type="ARBA" id="ARBA00022705"/>
    </source>
</evidence>
<keyword evidence="9" id="KW-0227">DNA damage</keyword>
<keyword evidence="4 9" id="KW-0963">Cytoplasm</keyword>
<dbReference type="InterPro" id="IPR027417">
    <property type="entry name" value="P-loop_NTPase"/>
</dbReference>
<protein>
    <recommendedName>
        <fullName evidence="3 9">DNA replication and repair protein RecF</fullName>
    </recommendedName>
</protein>
<evidence type="ECO:0000256" key="7">
    <source>
        <dbReference type="ARBA" id="ARBA00022840"/>
    </source>
</evidence>
<sequence length="398" mass="45648">MSVDKLITRNFRNLHDLDINFHSKFNFFVGDNGSGKSSLLEALFYLGHGKSFRTSKTEALVCYKKSDFVVSIKNDNNCQLGLSRNVSTGETNIKIDGERHYRLSVLAKNIAIQIVTPESFKLFFGGPKERRRFIDLGMFHVEHDFSTLWKSFNRVLKQRNACIRLGNSSSNSSSMLTYWTDQFCELSKQVAQVRFEYTSAIIKELDVWLAMLLPDLKSRVTVQYLQGWPQKKELKEVLFDNIMREASYGYSLYGAHKFDVKFLLDKQSLETQLSRGQQKLFLLALTFAQAKLIAQVNRVKPILLIDDIGAELDINSRRALSSALEQLDCQVLITAIECEVLQPFFDRLAIIDNDHKYDSCIDSDKINPESNSTTKLENYKVFHVKHGEITAMYPDNSE</sequence>
<dbReference type="Gene3D" id="1.20.1050.90">
    <property type="entry name" value="RecF/RecN/SMC, N-terminal domain"/>
    <property type="match status" value="1"/>
</dbReference>
<name>A0ABS9WWW8_9GAMM</name>
<evidence type="ECO:0000256" key="1">
    <source>
        <dbReference type="ARBA" id="ARBA00004496"/>
    </source>
</evidence>
<dbReference type="Proteomes" id="UP001139646">
    <property type="component" value="Unassembled WGS sequence"/>
</dbReference>
<dbReference type="NCBIfam" id="TIGR00611">
    <property type="entry name" value="recf"/>
    <property type="match status" value="1"/>
</dbReference>
<dbReference type="EMBL" id="JAKKSL010000001">
    <property type="protein sequence ID" value="MCI2282309.1"/>
    <property type="molecule type" value="Genomic_DNA"/>
</dbReference>
<dbReference type="Pfam" id="PF02463">
    <property type="entry name" value="SMC_N"/>
    <property type="match status" value="1"/>
</dbReference>
<keyword evidence="9" id="KW-0234">DNA repair</keyword>
<comment type="caution">
    <text evidence="11">The sequence shown here is derived from an EMBL/GenBank/DDBJ whole genome shotgun (WGS) entry which is preliminary data.</text>
</comment>
<comment type="function">
    <text evidence="9">The RecF protein is involved in DNA metabolism; it is required for DNA replication and normal SOS inducibility. RecF binds preferentially to single-stranded, linear DNA. It also seems to bind ATP.</text>
</comment>
<organism evidence="11 12">
    <name type="scientific">Colwellia maritima</name>
    <dbReference type="NCBI Taxonomy" id="2912588"/>
    <lineage>
        <taxon>Bacteria</taxon>
        <taxon>Pseudomonadati</taxon>
        <taxon>Pseudomonadota</taxon>
        <taxon>Gammaproteobacteria</taxon>
        <taxon>Alteromonadales</taxon>
        <taxon>Colwelliaceae</taxon>
        <taxon>Colwellia</taxon>
    </lineage>
</organism>
<comment type="subcellular location">
    <subcellularLocation>
        <location evidence="1 9">Cytoplasm</location>
    </subcellularLocation>
</comment>
<evidence type="ECO:0000256" key="4">
    <source>
        <dbReference type="ARBA" id="ARBA00022490"/>
    </source>
</evidence>
<feature type="binding site" evidence="9">
    <location>
        <begin position="30"/>
        <end position="37"/>
    </location>
    <ligand>
        <name>ATP</name>
        <dbReference type="ChEBI" id="CHEBI:30616"/>
    </ligand>
</feature>
<evidence type="ECO:0000256" key="2">
    <source>
        <dbReference type="ARBA" id="ARBA00008016"/>
    </source>
</evidence>
<dbReference type="InterPro" id="IPR001238">
    <property type="entry name" value="DNA-binding_RecF"/>
</dbReference>
<comment type="similarity">
    <text evidence="2 9">Belongs to the RecF family.</text>
</comment>
<evidence type="ECO:0000256" key="9">
    <source>
        <dbReference type="HAMAP-Rule" id="MF_00365"/>
    </source>
</evidence>
<dbReference type="PANTHER" id="PTHR32182:SF0">
    <property type="entry name" value="DNA REPLICATION AND REPAIR PROTEIN RECF"/>
    <property type="match status" value="1"/>
</dbReference>
<dbReference type="SUPFAM" id="SSF52540">
    <property type="entry name" value="P-loop containing nucleoside triphosphate hydrolases"/>
    <property type="match status" value="1"/>
</dbReference>
<keyword evidence="8 9" id="KW-0238">DNA-binding</keyword>
<accession>A0ABS9WWW8</accession>
<dbReference type="InterPro" id="IPR018078">
    <property type="entry name" value="DNA-binding_RecF_CS"/>
</dbReference>
<keyword evidence="7 9" id="KW-0067">ATP-binding</keyword>
<keyword evidence="6 9" id="KW-0547">Nucleotide-binding</keyword>
<dbReference type="PROSITE" id="PS00617">
    <property type="entry name" value="RECF_1"/>
    <property type="match status" value="1"/>
</dbReference>
<keyword evidence="12" id="KW-1185">Reference proteome</keyword>
<keyword evidence="5 9" id="KW-0235">DNA replication</keyword>
<evidence type="ECO:0000256" key="6">
    <source>
        <dbReference type="ARBA" id="ARBA00022741"/>
    </source>
</evidence>
<dbReference type="RefSeq" id="WP_242282933.1">
    <property type="nucleotide sequence ID" value="NZ_JAKKSL010000001.1"/>
</dbReference>
<dbReference type="HAMAP" id="MF_00365">
    <property type="entry name" value="RecF"/>
    <property type="match status" value="1"/>
</dbReference>
<evidence type="ECO:0000259" key="10">
    <source>
        <dbReference type="Pfam" id="PF02463"/>
    </source>
</evidence>
<dbReference type="InterPro" id="IPR042174">
    <property type="entry name" value="RecF_2"/>
</dbReference>
<dbReference type="InterPro" id="IPR003395">
    <property type="entry name" value="RecF/RecN/SMC_N"/>
</dbReference>
<evidence type="ECO:0000256" key="3">
    <source>
        <dbReference type="ARBA" id="ARBA00020170"/>
    </source>
</evidence>
<dbReference type="Gene3D" id="3.40.50.300">
    <property type="entry name" value="P-loop containing nucleotide triphosphate hydrolases"/>
    <property type="match status" value="1"/>
</dbReference>
<proteinExistence type="inferred from homology"/>
<feature type="domain" description="RecF/RecN/SMC N-terminal" evidence="10">
    <location>
        <begin position="3"/>
        <end position="343"/>
    </location>
</feature>